<feature type="repeat" description="ANK" evidence="2">
    <location>
        <begin position="924"/>
        <end position="956"/>
    </location>
</feature>
<protein>
    <recommendedName>
        <fullName evidence="3">NACHT domain-containing protein</fullName>
    </recommendedName>
</protein>
<name>A0AAD7J8S6_9AGAR</name>
<dbReference type="Pfam" id="PF22939">
    <property type="entry name" value="WHD_GPIID"/>
    <property type="match status" value="1"/>
</dbReference>
<dbReference type="Gene3D" id="3.40.50.300">
    <property type="entry name" value="P-loop containing nucleotide triphosphate hydrolases"/>
    <property type="match status" value="1"/>
</dbReference>
<proteinExistence type="predicted"/>
<dbReference type="InterPro" id="IPR002110">
    <property type="entry name" value="Ankyrin_rpt"/>
</dbReference>
<dbReference type="PROSITE" id="PS50088">
    <property type="entry name" value="ANK_REPEAT"/>
    <property type="match status" value="4"/>
</dbReference>
<dbReference type="Pfam" id="PF24883">
    <property type="entry name" value="NPHP3_N"/>
    <property type="match status" value="1"/>
</dbReference>
<feature type="repeat" description="ANK" evidence="2">
    <location>
        <begin position="957"/>
        <end position="989"/>
    </location>
</feature>
<dbReference type="PROSITE" id="PS50297">
    <property type="entry name" value="ANK_REP_REGION"/>
    <property type="match status" value="4"/>
</dbReference>
<feature type="repeat" description="ANK" evidence="2">
    <location>
        <begin position="1023"/>
        <end position="1055"/>
    </location>
</feature>
<dbReference type="InterPro" id="IPR056884">
    <property type="entry name" value="NPHP3-like_N"/>
</dbReference>
<dbReference type="EMBL" id="JARKIB010000039">
    <property type="protein sequence ID" value="KAJ7759675.1"/>
    <property type="molecule type" value="Genomic_DNA"/>
</dbReference>
<dbReference type="PANTHER" id="PTHR10039">
    <property type="entry name" value="AMELOGENIN"/>
    <property type="match status" value="1"/>
</dbReference>
<gene>
    <name evidence="4" type="ORF">B0H16DRAFT_1885008</name>
</gene>
<dbReference type="AlphaFoldDB" id="A0AAD7J8S6"/>
<dbReference type="Gene3D" id="1.25.40.20">
    <property type="entry name" value="Ankyrin repeat-containing domain"/>
    <property type="match status" value="1"/>
</dbReference>
<dbReference type="InterPro" id="IPR027417">
    <property type="entry name" value="P-loop_NTPase"/>
</dbReference>
<keyword evidence="2" id="KW-0040">ANK repeat</keyword>
<dbReference type="InterPro" id="IPR054471">
    <property type="entry name" value="GPIID_WHD"/>
</dbReference>
<comment type="caution">
    <text evidence="4">The sequence shown here is derived from an EMBL/GenBank/DDBJ whole genome shotgun (WGS) entry which is preliminary data.</text>
</comment>
<dbReference type="Proteomes" id="UP001215598">
    <property type="component" value="Unassembled WGS sequence"/>
</dbReference>
<evidence type="ECO:0000259" key="3">
    <source>
        <dbReference type="PROSITE" id="PS50837"/>
    </source>
</evidence>
<dbReference type="PROSITE" id="PS50837">
    <property type="entry name" value="NACHT"/>
    <property type="match status" value="1"/>
</dbReference>
<dbReference type="SMART" id="SM00248">
    <property type="entry name" value="ANK"/>
    <property type="match status" value="5"/>
</dbReference>
<dbReference type="InterPro" id="IPR007111">
    <property type="entry name" value="NACHT_NTPase"/>
</dbReference>
<sequence length="1091" mass="121118">MNIMNDNFSENEIYSNQLLRQKRGFPLHVPEPQESPAAFRARGVAIGDVGSLTPEGSFDFFFNIYLPADHPINDNDVPDDFCPLEGYSLKDLHSQRYGEGKHVSTASVQRLDPDVFPGGDFAFRCRAPQGAMLALPHGSRLQKLRHLEAIRAYATTNAVLHPGKLINSYIRTKVPEATVVISHDDDWRDILGDNDPRSQVQTVSQFLQRIADEYDIMEQDGATFLQAVSTVAEEAFPAEHTQITDQPSSTGIADLSATLASILQLVDLMLKIQKNIDNLHYAPPERQKLLSEVGKLQPLLEELRSHISANPASGGLRRMESVLSDFEATMQGLRDKLNPAEEASSKVSQWLAWTRSGKTDTQEYLAKFEQFKSLLNSSFLVDLWDMDQQHQRDNNAILQSADNVAKALNSGFTEMGEASSYHERQIDSDERTKIIEWLSPINFCPRHADISSTRQDGTGGWLLNDPVFTQWKSGAGSTLWCRGLAGTGKTVLASIVVDHLAKNKNTSVAYSYINPEQADQTPAKLLAALWRQLVLNRDIGSLATKLYQQHRKRRTPSIDEVGEVLRSVIEEQSRVFIVVDALDECCENDRLALLRSLAALGSNINVMVTSRPHISLDPFLFPNVETLDICAGQEDIRRYVHAQLQKSSRLSKHVQAKPKLEDEIIRKITVAAGGMFLLAKLHFESLSTKTTIKAVREALSHLPNSLDDTYSTLLQQIEEQSRDDREIARSTLIWVANAKRPLTVLELQTALAIGPDDRSLDEDKLLDIKIILRLCAGLVIVDEELSVVRLVHYTTQEYLDTIQAERFPDAQTEITRTLLRYLAFDGFPDYSWTRQPDLPPLLEYSQYCLAHAAGRPEGQLRPMIIKFLGRAEQWRHTMHSRWDSPPWNYIHWPQQPSELWVAAAANLGDTAKVLLSEEALPVHPDSPALTVASHYGSLEIVRLLLEHGSDISKHSRSNGTALWASSLSGHDHVVGLLLDKGADVNAHGGGYGSALWAALSAGHTSIVQLLLEKGADPNAHDGENCSALATASFRGHASIVQLLLEKGADADASGEEHGDTIDAASQNGHAHIILREHRPHDGEPPIPEPAE</sequence>
<evidence type="ECO:0000256" key="2">
    <source>
        <dbReference type="PROSITE-ProRule" id="PRU00023"/>
    </source>
</evidence>
<dbReference type="SUPFAM" id="SSF48403">
    <property type="entry name" value="Ankyrin repeat"/>
    <property type="match status" value="1"/>
</dbReference>
<keyword evidence="1" id="KW-0677">Repeat</keyword>
<feature type="repeat" description="ANK" evidence="2">
    <location>
        <begin position="993"/>
        <end position="1022"/>
    </location>
</feature>
<feature type="domain" description="NACHT" evidence="3">
    <location>
        <begin position="477"/>
        <end position="612"/>
    </location>
</feature>
<accession>A0AAD7J8S6</accession>
<reference evidence="4" key="1">
    <citation type="submission" date="2023-03" db="EMBL/GenBank/DDBJ databases">
        <title>Massive genome expansion in bonnet fungi (Mycena s.s.) driven by repeated elements and novel gene families across ecological guilds.</title>
        <authorList>
            <consortium name="Lawrence Berkeley National Laboratory"/>
            <person name="Harder C.B."/>
            <person name="Miyauchi S."/>
            <person name="Viragh M."/>
            <person name="Kuo A."/>
            <person name="Thoen E."/>
            <person name="Andreopoulos B."/>
            <person name="Lu D."/>
            <person name="Skrede I."/>
            <person name="Drula E."/>
            <person name="Henrissat B."/>
            <person name="Morin E."/>
            <person name="Kohler A."/>
            <person name="Barry K."/>
            <person name="LaButti K."/>
            <person name="Morin E."/>
            <person name="Salamov A."/>
            <person name="Lipzen A."/>
            <person name="Mereny Z."/>
            <person name="Hegedus B."/>
            <person name="Baldrian P."/>
            <person name="Stursova M."/>
            <person name="Weitz H."/>
            <person name="Taylor A."/>
            <person name="Grigoriev I.V."/>
            <person name="Nagy L.G."/>
            <person name="Martin F."/>
            <person name="Kauserud H."/>
        </authorList>
    </citation>
    <scope>NUCLEOTIDE SEQUENCE</scope>
    <source>
        <strain evidence="4">CBHHK182m</strain>
    </source>
</reference>
<keyword evidence="5" id="KW-1185">Reference proteome</keyword>
<dbReference type="Pfam" id="PF12796">
    <property type="entry name" value="Ank_2"/>
    <property type="match status" value="2"/>
</dbReference>
<dbReference type="PANTHER" id="PTHR10039:SF15">
    <property type="entry name" value="NACHT DOMAIN-CONTAINING PROTEIN"/>
    <property type="match status" value="1"/>
</dbReference>
<evidence type="ECO:0000256" key="1">
    <source>
        <dbReference type="ARBA" id="ARBA00022737"/>
    </source>
</evidence>
<dbReference type="SUPFAM" id="SSF52540">
    <property type="entry name" value="P-loop containing nucleoside triphosphate hydrolases"/>
    <property type="match status" value="1"/>
</dbReference>
<organism evidence="4 5">
    <name type="scientific">Mycena metata</name>
    <dbReference type="NCBI Taxonomy" id="1033252"/>
    <lineage>
        <taxon>Eukaryota</taxon>
        <taxon>Fungi</taxon>
        <taxon>Dikarya</taxon>
        <taxon>Basidiomycota</taxon>
        <taxon>Agaricomycotina</taxon>
        <taxon>Agaricomycetes</taxon>
        <taxon>Agaricomycetidae</taxon>
        <taxon>Agaricales</taxon>
        <taxon>Marasmiineae</taxon>
        <taxon>Mycenaceae</taxon>
        <taxon>Mycena</taxon>
    </lineage>
</organism>
<dbReference type="InterPro" id="IPR036770">
    <property type="entry name" value="Ankyrin_rpt-contain_sf"/>
</dbReference>
<evidence type="ECO:0000313" key="5">
    <source>
        <dbReference type="Proteomes" id="UP001215598"/>
    </source>
</evidence>
<evidence type="ECO:0000313" key="4">
    <source>
        <dbReference type="EMBL" id="KAJ7759675.1"/>
    </source>
</evidence>